<dbReference type="Pfam" id="PF03625">
    <property type="entry name" value="DUF302"/>
    <property type="match status" value="1"/>
</dbReference>
<dbReference type="CDD" id="cd14797">
    <property type="entry name" value="DUF302"/>
    <property type="match status" value="1"/>
</dbReference>
<proteinExistence type="predicted"/>
<dbReference type="OrthoDB" id="193855at2157"/>
<dbReference type="SUPFAM" id="SSF103247">
    <property type="entry name" value="TT1751-like"/>
    <property type="match status" value="1"/>
</dbReference>
<reference evidence="2 3" key="1">
    <citation type="submission" date="2018-09" db="EMBL/GenBank/DDBJ databases">
        <title>Genomic Encyclopedia of Archaeal and Bacterial Type Strains, Phase II (KMG-II): from individual species to whole genera.</title>
        <authorList>
            <person name="Goeker M."/>
        </authorList>
    </citation>
    <scope>NUCLEOTIDE SEQUENCE [LARGE SCALE GENOMIC DNA]</scope>
    <source>
        <strain evidence="2 3">DSM 13151</strain>
    </source>
</reference>
<gene>
    <name evidence="2" type="ORF">ATJ93_2067</name>
</gene>
<dbReference type="InterPro" id="IPR035923">
    <property type="entry name" value="TT1751-like_sf"/>
</dbReference>
<dbReference type="InterPro" id="IPR016796">
    <property type="entry name" value="UCP021774"/>
</dbReference>
<dbReference type="AlphaFoldDB" id="A0A3R7GII7"/>
<dbReference type="EMBL" id="RAPO01000002">
    <property type="protein sequence ID" value="RKD95215.1"/>
    <property type="molecule type" value="Genomic_DNA"/>
</dbReference>
<dbReference type="Proteomes" id="UP000283805">
    <property type="component" value="Unassembled WGS sequence"/>
</dbReference>
<organism evidence="2 3">
    <name type="scientific">Halopiger aswanensis</name>
    <dbReference type="NCBI Taxonomy" id="148449"/>
    <lineage>
        <taxon>Archaea</taxon>
        <taxon>Methanobacteriati</taxon>
        <taxon>Methanobacteriota</taxon>
        <taxon>Stenosarchaea group</taxon>
        <taxon>Halobacteria</taxon>
        <taxon>Halobacteriales</taxon>
        <taxon>Natrialbaceae</taxon>
        <taxon>Halopiger</taxon>
    </lineage>
</organism>
<evidence type="ECO:0000313" key="2">
    <source>
        <dbReference type="EMBL" id="RKD95215.1"/>
    </source>
</evidence>
<dbReference type="PIRSF" id="PIRSF021774">
    <property type="entry name" value="UCP021774"/>
    <property type="match status" value="1"/>
</dbReference>
<name>A0A3R7GII7_9EURY</name>
<dbReference type="PANTHER" id="PTHR38342:SF1">
    <property type="entry name" value="SLR5037 PROTEIN"/>
    <property type="match status" value="1"/>
</dbReference>
<protein>
    <submittedName>
        <fullName evidence="2">Uncharacterized protein (DUF302 family)</fullName>
    </submittedName>
</protein>
<evidence type="ECO:0000313" key="3">
    <source>
        <dbReference type="Proteomes" id="UP000283805"/>
    </source>
</evidence>
<comment type="caution">
    <text evidence="2">The sequence shown here is derived from an EMBL/GenBank/DDBJ whole genome shotgun (WGS) entry which is preliminary data.</text>
</comment>
<feature type="domain" description="DUF302" evidence="1">
    <location>
        <begin position="51"/>
        <end position="109"/>
    </location>
</feature>
<dbReference type="InterPro" id="IPR005180">
    <property type="entry name" value="DUF302"/>
</dbReference>
<dbReference type="RefSeq" id="WP_120244511.1">
    <property type="nucleotide sequence ID" value="NZ_RAPO01000002.1"/>
</dbReference>
<evidence type="ECO:0000259" key="1">
    <source>
        <dbReference type="Pfam" id="PF03625"/>
    </source>
</evidence>
<keyword evidence="3" id="KW-1185">Reference proteome</keyword>
<dbReference type="Gene3D" id="3.30.310.70">
    <property type="entry name" value="TT1751-like domain"/>
    <property type="match status" value="1"/>
</dbReference>
<dbReference type="PANTHER" id="PTHR38342">
    <property type="entry name" value="SLR5037 PROTEIN"/>
    <property type="match status" value="1"/>
</dbReference>
<accession>A0A3R7GII7</accession>
<sequence>MSLPIDPATIDPEAFGEKQAVLEMDHEAAIEHVREVCEDVGFGIPVEFSPSELLNEKVDADRDPYYVLGACNPEIADRALDETPRIGGLFPCNMIVWQEEPGRQRVYHVSIMKIARLLGTAPNNEEWADIVDTTGDLTEEAFERFDSVETETEDAD</sequence>